<dbReference type="Gene3D" id="3.40.630.30">
    <property type="match status" value="1"/>
</dbReference>
<dbReference type="CDD" id="cd04301">
    <property type="entry name" value="NAT_SF"/>
    <property type="match status" value="1"/>
</dbReference>
<feature type="compositionally biased region" description="Low complexity" evidence="1">
    <location>
        <begin position="451"/>
        <end position="468"/>
    </location>
</feature>
<keyword evidence="4" id="KW-1185">Reference proteome</keyword>
<reference evidence="3 4" key="1">
    <citation type="journal article" date="2020" name="ISME J.">
        <title>Uncovering the hidden diversity of litter-decomposition mechanisms in mushroom-forming fungi.</title>
        <authorList>
            <person name="Floudas D."/>
            <person name="Bentzer J."/>
            <person name="Ahren D."/>
            <person name="Johansson T."/>
            <person name="Persson P."/>
            <person name="Tunlid A."/>
        </authorList>
    </citation>
    <scope>NUCLEOTIDE SEQUENCE [LARGE SCALE GENOMIC DNA]</scope>
    <source>
        <strain evidence="3 4">CBS 146.42</strain>
    </source>
</reference>
<dbReference type="EMBL" id="JAACJO010000013">
    <property type="protein sequence ID" value="KAF5351173.1"/>
    <property type="molecule type" value="Genomic_DNA"/>
</dbReference>
<dbReference type="InterPro" id="IPR016181">
    <property type="entry name" value="Acyl_CoA_acyltransferase"/>
</dbReference>
<evidence type="ECO:0000256" key="1">
    <source>
        <dbReference type="SAM" id="MobiDB-lite"/>
    </source>
</evidence>
<dbReference type="AlphaFoldDB" id="A0A8H5D1T1"/>
<evidence type="ECO:0000313" key="3">
    <source>
        <dbReference type="EMBL" id="KAF5351173.1"/>
    </source>
</evidence>
<gene>
    <name evidence="3" type="ORF">D9756_008408</name>
</gene>
<sequence length="579" mass="63200">MLLTFDNEMLINLKSEQNVVHTSHTLSQNGIRRSKPLPAPPLRIMASNELNVYLTRGLEGRGDQIDLLAHFFEQSQTLTVETANPMLDLISFALDCTEFWIINVNEGTPIPVQAPLETWPQEEFTNSLGLYPSHPFGSIEPTPSNPENIENPLGEHNAPVDIEHEQPSSHLDTMIAPQPTPTGNNATPQCGPTPPDLPPSALYDEYPPTPDKNVAGFVYLLPSSAYPDALHFQEYNIGIFLRPEWRNRGVAARALHSALDHVFSQPNVHRIQAQVIDCYKNVQALTLFTRMGFSHEGMRRQGFHCPLTAEWKDVTTLAILVTDWYIHVRDRNGFQSAPKSLWDALFTRHQQEREELLRWEDRRPHRSSSLETIRDGAATPVPLSSRGPDTSDSEAGTASESESFAVERPKRKLFEIVGNGNASNAYDASSSEYESEYESAVGGPSKRIRSRSGGPNSAGASASSLAIDGPSTNLDSLLGKMRALASQMGEGPSASISGSPVSPRALLHPAPEEVVPALSYDQSRNPSPSPGPSVGSVATTPPSENESEFELEDGGYVTSSSTDSSPSGWEIVDSDDESG</sequence>
<dbReference type="GO" id="GO:0016747">
    <property type="term" value="F:acyltransferase activity, transferring groups other than amino-acyl groups"/>
    <property type="evidence" value="ECO:0007669"/>
    <property type="project" value="InterPro"/>
</dbReference>
<dbReference type="Proteomes" id="UP000559027">
    <property type="component" value="Unassembled WGS sequence"/>
</dbReference>
<comment type="caution">
    <text evidence="3">The sequence shown here is derived from an EMBL/GenBank/DDBJ whole genome shotgun (WGS) entry which is preliminary data.</text>
</comment>
<feature type="compositionally biased region" description="Polar residues" evidence="1">
    <location>
        <begin position="387"/>
        <end position="402"/>
    </location>
</feature>
<proteinExistence type="predicted"/>
<organism evidence="3 4">
    <name type="scientific">Leucocoprinus leucothites</name>
    <dbReference type="NCBI Taxonomy" id="201217"/>
    <lineage>
        <taxon>Eukaryota</taxon>
        <taxon>Fungi</taxon>
        <taxon>Dikarya</taxon>
        <taxon>Basidiomycota</taxon>
        <taxon>Agaricomycotina</taxon>
        <taxon>Agaricomycetes</taxon>
        <taxon>Agaricomycetidae</taxon>
        <taxon>Agaricales</taxon>
        <taxon>Agaricineae</taxon>
        <taxon>Agaricaceae</taxon>
        <taxon>Leucocoprinus</taxon>
    </lineage>
</organism>
<name>A0A8H5D1T1_9AGAR</name>
<accession>A0A8H5D1T1</accession>
<dbReference type="Pfam" id="PF00583">
    <property type="entry name" value="Acetyltransf_1"/>
    <property type="match status" value="1"/>
</dbReference>
<dbReference type="OrthoDB" id="64477at2759"/>
<protein>
    <recommendedName>
        <fullName evidence="2">N-acetyltransferase domain-containing protein</fullName>
    </recommendedName>
</protein>
<feature type="region of interest" description="Disordered" evidence="1">
    <location>
        <begin position="437"/>
        <end position="468"/>
    </location>
</feature>
<dbReference type="SUPFAM" id="SSF55729">
    <property type="entry name" value="Acyl-CoA N-acyltransferases (Nat)"/>
    <property type="match status" value="1"/>
</dbReference>
<feature type="region of interest" description="Disordered" evidence="1">
    <location>
        <begin position="359"/>
        <end position="406"/>
    </location>
</feature>
<evidence type="ECO:0000313" key="4">
    <source>
        <dbReference type="Proteomes" id="UP000559027"/>
    </source>
</evidence>
<feature type="domain" description="N-acetyltransferase" evidence="2">
    <location>
        <begin position="213"/>
        <end position="293"/>
    </location>
</feature>
<feature type="region of interest" description="Disordered" evidence="1">
    <location>
        <begin position="485"/>
        <end position="579"/>
    </location>
</feature>
<dbReference type="InterPro" id="IPR000182">
    <property type="entry name" value="GNAT_dom"/>
</dbReference>
<feature type="compositionally biased region" description="Low complexity" evidence="1">
    <location>
        <begin position="558"/>
        <end position="567"/>
    </location>
</feature>
<evidence type="ECO:0000259" key="2">
    <source>
        <dbReference type="Pfam" id="PF00583"/>
    </source>
</evidence>